<evidence type="ECO:0000256" key="2">
    <source>
        <dbReference type="ARBA" id="ARBA00012251"/>
    </source>
</evidence>
<evidence type="ECO:0000256" key="1">
    <source>
        <dbReference type="ARBA" id="ARBA00001798"/>
    </source>
</evidence>
<dbReference type="GO" id="GO:0061630">
    <property type="term" value="F:ubiquitin protein ligase activity"/>
    <property type="evidence" value="ECO:0007669"/>
    <property type="project" value="UniProtKB-EC"/>
</dbReference>
<feature type="domain" description="RING-type" evidence="12">
    <location>
        <begin position="675"/>
        <end position="716"/>
    </location>
</feature>
<dbReference type="Gene3D" id="1.20.120.1750">
    <property type="match status" value="1"/>
</dbReference>
<dbReference type="Pfam" id="PF01485">
    <property type="entry name" value="IBR"/>
    <property type="match status" value="1"/>
</dbReference>
<comment type="caution">
    <text evidence="15">The sequence shown here is derived from an EMBL/GenBank/DDBJ whole genome shotgun (WGS) entry which is preliminary data.</text>
</comment>
<dbReference type="InterPro" id="IPR000571">
    <property type="entry name" value="Znf_CCCH"/>
</dbReference>
<dbReference type="InterPro" id="IPR012677">
    <property type="entry name" value="Nucleotide-bd_a/b_plait_sf"/>
</dbReference>
<dbReference type="Pfam" id="PF18044">
    <property type="entry name" value="zf-CCCH_4"/>
    <property type="match status" value="1"/>
</dbReference>
<dbReference type="GO" id="GO:0016567">
    <property type="term" value="P:protein ubiquitination"/>
    <property type="evidence" value="ECO:0007669"/>
    <property type="project" value="InterPro"/>
</dbReference>
<evidence type="ECO:0000256" key="10">
    <source>
        <dbReference type="SAM" id="Coils"/>
    </source>
</evidence>
<dbReference type="AlphaFoldDB" id="A0A9P6CWL2"/>
<dbReference type="InterPro" id="IPR031127">
    <property type="entry name" value="E3_UB_ligase_RBR"/>
</dbReference>
<feature type="compositionally biased region" description="Low complexity" evidence="11">
    <location>
        <begin position="43"/>
        <end position="54"/>
    </location>
</feature>
<evidence type="ECO:0000256" key="11">
    <source>
        <dbReference type="SAM" id="MobiDB-lite"/>
    </source>
</evidence>
<dbReference type="SUPFAM" id="SSF54928">
    <property type="entry name" value="RNA-binding domain, RBD"/>
    <property type="match status" value="1"/>
</dbReference>
<feature type="domain" description="C3H1-type" evidence="13">
    <location>
        <begin position="63"/>
        <end position="90"/>
    </location>
</feature>
<dbReference type="Pfam" id="PF00097">
    <property type="entry name" value="zf-C3HC4"/>
    <property type="match status" value="1"/>
</dbReference>
<keyword evidence="6 9" id="KW-0863">Zinc-finger</keyword>
<accession>A0A9P6CWL2</accession>
<dbReference type="Gene3D" id="3.30.40.10">
    <property type="entry name" value="Zinc/RING finger domain, C3HC4 (zinc finger)"/>
    <property type="match status" value="1"/>
</dbReference>
<dbReference type="InterPro" id="IPR018957">
    <property type="entry name" value="Znf_C3HC4_RING-type"/>
</dbReference>
<dbReference type="GO" id="GO:0003676">
    <property type="term" value="F:nucleic acid binding"/>
    <property type="evidence" value="ECO:0007669"/>
    <property type="project" value="InterPro"/>
</dbReference>
<evidence type="ECO:0000256" key="9">
    <source>
        <dbReference type="PROSITE-ProRule" id="PRU00723"/>
    </source>
</evidence>
<dbReference type="Gene3D" id="3.30.70.330">
    <property type="match status" value="1"/>
</dbReference>
<dbReference type="EMBL" id="MU155158">
    <property type="protein sequence ID" value="KAF9483036.1"/>
    <property type="molecule type" value="Genomic_DNA"/>
</dbReference>
<evidence type="ECO:0000256" key="7">
    <source>
        <dbReference type="ARBA" id="ARBA00022786"/>
    </source>
</evidence>
<evidence type="ECO:0000313" key="15">
    <source>
        <dbReference type="EMBL" id="KAF9483036.1"/>
    </source>
</evidence>
<dbReference type="PROSITE" id="PS50103">
    <property type="entry name" value="ZF_C3H1"/>
    <property type="match status" value="1"/>
</dbReference>
<protein>
    <recommendedName>
        <fullName evidence="2">RBR-type E3 ubiquitin transferase</fullName>
        <ecNumber evidence="2">2.3.2.31</ecNumber>
    </recommendedName>
</protein>
<keyword evidence="8 9" id="KW-0862">Zinc</keyword>
<dbReference type="InterPro" id="IPR036855">
    <property type="entry name" value="Znf_CCCH_sf"/>
</dbReference>
<dbReference type="PROSITE" id="PS51873">
    <property type="entry name" value="TRIAD"/>
    <property type="match status" value="1"/>
</dbReference>
<dbReference type="GO" id="GO:0008270">
    <property type="term" value="F:zinc ion binding"/>
    <property type="evidence" value="ECO:0007669"/>
    <property type="project" value="UniProtKB-KW"/>
</dbReference>
<dbReference type="InterPro" id="IPR017907">
    <property type="entry name" value="Znf_RING_CS"/>
</dbReference>
<dbReference type="Gene3D" id="4.10.1000.10">
    <property type="entry name" value="Zinc finger, CCCH-type"/>
    <property type="match status" value="1"/>
</dbReference>
<evidence type="ECO:0000259" key="14">
    <source>
        <dbReference type="PROSITE" id="PS51873"/>
    </source>
</evidence>
<dbReference type="InterPro" id="IPR013083">
    <property type="entry name" value="Znf_RING/FYVE/PHD"/>
</dbReference>
<keyword evidence="10" id="KW-0175">Coiled coil</keyword>
<evidence type="ECO:0000313" key="16">
    <source>
        <dbReference type="Proteomes" id="UP000807469"/>
    </source>
</evidence>
<keyword evidence="7" id="KW-0833">Ubl conjugation pathway</keyword>
<evidence type="ECO:0000256" key="8">
    <source>
        <dbReference type="ARBA" id="ARBA00022833"/>
    </source>
</evidence>
<feature type="zinc finger region" description="C3H1-type" evidence="9">
    <location>
        <begin position="63"/>
        <end position="90"/>
    </location>
</feature>
<comment type="catalytic activity">
    <reaction evidence="1">
        <text>[E2 ubiquitin-conjugating enzyme]-S-ubiquitinyl-L-cysteine + [acceptor protein]-L-lysine = [E2 ubiquitin-conjugating enzyme]-L-cysteine + [acceptor protein]-N(6)-ubiquitinyl-L-lysine.</text>
        <dbReference type="EC" id="2.3.2.31"/>
    </reaction>
</comment>
<keyword evidence="4 9" id="KW-0479">Metal-binding</keyword>
<dbReference type="SMART" id="SM00647">
    <property type="entry name" value="IBR"/>
    <property type="match status" value="2"/>
</dbReference>
<feature type="compositionally biased region" description="Basic and acidic residues" evidence="11">
    <location>
        <begin position="1053"/>
        <end position="1067"/>
    </location>
</feature>
<keyword evidence="3" id="KW-0808">Transferase</keyword>
<dbReference type="InterPro" id="IPR001841">
    <property type="entry name" value="Znf_RING"/>
</dbReference>
<feature type="region of interest" description="Disordered" evidence="11">
    <location>
        <begin position="97"/>
        <end position="163"/>
    </location>
</feature>
<name>A0A9P6CWL2_9AGAR</name>
<dbReference type="PANTHER" id="PTHR11685">
    <property type="entry name" value="RBR FAMILY RING FINGER AND IBR DOMAIN-CONTAINING"/>
    <property type="match status" value="1"/>
</dbReference>
<dbReference type="CDD" id="cd22585">
    <property type="entry name" value="Rcat_RBR_DEAH12-like"/>
    <property type="match status" value="1"/>
</dbReference>
<feature type="region of interest" description="Disordered" evidence="11">
    <location>
        <begin position="1"/>
        <end position="57"/>
    </location>
</feature>
<dbReference type="PROSITE" id="PS00518">
    <property type="entry name" value="ZF_RING_1"/>
    <property type="match status" value="1"/>
</dbReference>
<gene>
    <name evidence="15" type="ORF">BDN70DRAFT_359239</name>
</gene>
<reference evidence="15" key="1">
    <citation type="submission" date="2020-11" db="EMBL/GenBank/DDBJ databases">
        <authorList>
            <consortium name="DOE Joint Genome Institute"/>
            <person name="Ahrendt S."/>
            <person name="Riley R."/>
            <person name="Andreopoulos W."/>
            <person name="Labutti K."/>
            <person name="Pangilinan J."/>
            <person name="Ruiz-Duenas F.J."/>
            <person name="Barrasa J.M."/>
            <person name="Sanchez-Garcia M."/>
            <person name="Camarero S."/>
            <person name="Miyauchi S."/>
            <person name="Serrano A."/>
            <person name="Linde D."/>
            <person name="Babiker R."/>
            <person name="Drula E."/>
            <person name="Ayuso-Fernandez I."/>
            <person name="Pacheco R."/>
            <person name="Padilla G."/>
            <person name="Ferreira P."/>
            <person name="Barriuso J."/>
            <person name="Kellner H."/>
            <person name="Castanera R."/>
            <person name="Alfaro M."/>
            <person name="Ramirez L."/>
            <person name="Pisabarro A.G."/>
            <person name="Kuo A."/>
            <person name="Tritt A."/>
            <person name="Lipzen A."/>
            <person name="He G."/>
            <person name="Yan M."/>
            <person name="Ng V."/>
            <person name="Cullen D."/>
            <person name="Martin F."/>
            <person name="Rosso M.-N."/>
            <person name="Henrissat B."/>
            <person name="Hibbett D."/>
            <person name="Martinez A.T."/>
            <person name="Grigoriev I.V."/>
        </authorList>
    </citation>
    <scope>NUCLEOTIDE SEQUENCE</scope>
    <source>
        <strain evidence="15">CIRM-BRFM 674</strain>
    </source>
</reference>
<dbReference type="Pfam" id="PF22191">
    <property type="entry name" value="IBR_1"/>
    <property type="match status" value="1"/>
</dbReference>
<dbReference type="SUPFAM" id="SSF90229">
    <property type="entry name" value="CCCH zinc finger"/>
    <property type="match status" value="1"/>
</dbReference>
<dbReference type="InterPro" id="IPR044066">
    <property type="entry name" value="TRIAD_supradom"/>
</dbReference>
<feature type="compositionally biased region" description="Polar residues" evidence="11">
    <location>
        <begin position="102"/>
        <end position="117"/>
    </location>
</feature>
<dbReference type="Proteomes" id="UP000807469">
    <property type="component" value="Unassembled WGS sequence"/>
</dbReference>
<dbReference type="SMART" id="SM00356">
    <property type="entry name" value="ZnF_C3H1"/>
    <property type="match status" value="1"/>
</dbReference>
<evidence type="ECO:0000256" key="4">
    <source>
        <dbReference type="ARBA" id="ARBA00022723"/>
    </source>
</evidence>
<organism evidence="15 16">
    <name type="scientific">Pholiota conissans</name>
    <dbReference type="NCBI Taxonomy" id="109636"/>
    <lineage>
        <taxon>Eukaryota</taxon>
        <taxon>Fungi</taxon>
        <taxon>Dikarya</taxon>
        <taxon>Basidiomycota</taxon>
        <taxon>Agaricomycotina</taxon>
        <taxon>Agaricomycetes</taxon>
        <taxon>Agaricomycetidae</taxon>
        <taxon>Agaricales</taxon>
        <taxon>Agaricineae</taxon>
        <taxon>Strophariaceae</taxon>
        <taxon>Pholiota</taxon>
    </lineage>
</organism>
<keyword evidence="16" id="KW-1185">Reference proteome</keyword>
<feature type="domain" description="RING-type" evidence="14">
    <location>
        <begin position="671"/>
        <end position="878"/>
    </location>
</feature>
<sequence length="1104" mass="123710">MSNSRPPRGGSKASAPENTKPPSHQRDKNAARNRPPVVAQGISSDSQLSRSSTSNAYNVSNFPVKATICRNWVNGNCANGAQCRFKHGMQTKIDVGEVVGPNSRSPTVSISTNTTAGQKKEERARRKNEDRQEINQKRREEEARIRDEGRRARENAEKETAMRARREKEAAAIEQYIVSESSLVTCAAGLNIQSVVCGFDLCGIAIKNLPNDVQRDEIADIFIQQGVASSEFFILNLKSNGAKREAVVVANVDQGQNIAIGLEGIEFRNENLTFEVSENASWNGMSAATQDTPFLMISWWAPSETILVSYHSEQQAREQVQKLDGKTWNGRRIRAMLSNRPHNAGYFTSLHGITILGCTPGTSLRAEFYAFVDSYNVRMLSAAKHNLDDVFYQVREHLRNYPGVQMDTYKVLNNGTGLDGEARIKVGFNDWDKAKRAHDVVDKKRLIGGNFPLLRSWLPTPLQYSIKISLQQFQVQKSQWDELSEKKPGCDAHVQTRVGDLGDIVFIRVLGQDKKAAGSLKVRVEGMVAGEKLDATYWHPSFGFPRGKAFLNRVFSEKQVFVRPDFRMRCLRVCGEPIRVEEAKQMIKGEVDRLSGMETTWVLDPACKRGFMREGLGKLKELLGDDNVTVNIASAPYKVTVKGGAEATHHLQRLMDEARVRGISNEAHPGDRETCPICTDDVLNGEKLACGHTYCSGCLSHFLISAVDNKNFPLACMGNGGACHVPFPIPSIRRFLPPQLFEELVEAAFATYLEQHAQELKYCTTPDCKQIYRKRYDRTLLKCPACFSTICPICDEESHEGMTCEERKGHLDDQLDGDVARRFNIRKCPRCSAPIQKDGGCNHMTCRQCQAHICWMCMGLFTKDEIYIHMGTPHVAYDATPAPAPAPAPTQNHVNPVDDEAAAMVAQIWELEQLEHRKFERIRREREALFRLQPPIVNSLPAATIVPVVDIGVGIDPYAYVRPPTASGPSYVAHDGQMHQQPVAVDSEEELRTRREVEEAARLRERQEILERQSREFQAAAVWKSAQTRVEGRAQQEAQYVLQMPVKLRKSRRASEEQATPEREAPAKLKKAPSRPKDKGGFKNFLKKLLAPFVYSSKSNSTKL</sequence>
<dbReference type="InterPro" id="IPR041367">
    <property type="entry name" value="Znf-CCCH_4"/>
</dbReference>
<evidence type="ECO:0000256" key="6">
    <source>
        <dbReference type="ARBA" id="ARBA00022771"/>
    </source>
</evidence>
<feature type="coiled-coil region" evidence="10">
    <location>
        <begin position="993"/>
        <end position="1020"/>
    </location>
</feature>
<evidence type="ECO:0000256" key="3">
    <source>
        <dbReference type="ARBA" id="ARBA00022679"/>
    </source>
</evidence>
<evidence type="ECO:0000259" key="13">
    <source>
        <dbReference type="PROSITE" id="PS50103"/>
    </source>
</evidence>
<evidence type="ECO:0000259" key="12">
    <source>
        <dbReference type="PROSITE" id="PS50089"/>
    </source>
</evidence>
<dbReference type="InterPro" id="IPR002867">
    <property type="entry name" value="IBR_dom"/>
</dbReference>
<feature type="region of interest" description="Disordered" evidence="11">
    <location>
        <begin position="1049"/>
        <end position="1082"/>
    </location>
</feature>
<dbReference type="InterPro" id="IPR035979">
    <property type="entry name" value="RBD_domain_sf"/>
</dbReference>
<dbReference type="PROSITE" id="PS50089">
    <property type="entry name" value="ZF_RING_2"/>
    <property type="match status" value="1"/>
</dbReference>
<keyword evidence="5" id="KW-0677">Repeat</keyword>
<dbReference type="OrthoDB" id="1431934at2759"/>
<feature type="compositionally biased region" description="Basic and acidic residues" evidence="11">
    <location>
        <begin position="118"/>
        <end position="163"/>
    </location>
</feature>
<proteinExistence type="predicted"/>
<dbReference type="EC" id="2.3.2.31" evidence="2"/>
<dbReference type="SUPFAM" id="SSF57850">
    <property type="entry name" value="RING/U-box"/>
    <property type="match status" value="3"/>
</dbReference>
<dbReference type="CDD" id="cd20335">
    <property type="entry name" value="BRcat_RBR"/>
    <property type="match status" value="1"/>
</dbReference>
<evidence type="ECO:0000256" key="5">
    <source>
        <dbReference type="ARBA" id="ARBA00022737"/>
    </source>
</evidence>